<evidence type="ECO:0000256" key="1">
    <source>
        <dbReference type="SAM" id="MobiDB-lite"/>
    </source>
</evidence>
<feature type="region of interest" description="Disordered" evidence="1">
    <location>
        <begin position="312"/>
        <end position="334"/>
    </location>
</feature>
<keyword evidence="2" id="KW-0472">Membrane</keyword>
<keyword evidence="2" id="KW-1133">Transmembrane helix</keyword>
<proteinExistence type="predicted"/>
<feature type="compositionally biased region" description="Basic and acidic residues" evidence="1">
    <location>
        <begin position="10"/>
        <end position="24"/>
    </location>
</feature>
<feature type="transmembrane region" description="Helical" evidence="2">
    <location>
        <begin position="274"/>
        <end position="294"/>
    </location>
</feature>
<feature type="region of interest" description="Disordered" evidence="1">
    <location>
        <begin position="1"/>
        <end position="24"/>
    </location>
</feature>
<keyword evidence="2" id="KW-0812">Transmembrane</keyword>
<keyword evidence="3" id="KW-1185">Reference proteome</keyword>
<dbReference type="AlphaFoldDB" id="A0AAF3ELX9"/>
<evidence type="ECO:0000256" key="2">
    <source>
        <dbReference type="SAM" id="Phobius"/>
    </source>
</evidence>
<reference evidence="4" key="1">
    <citation type="submission" date="2024-02" db="UniProtKB">
        <authorList>
            <consortium name="WormBaseParasite"/>
        </authorList>
    </citation>
    <scope>IDENTIFICATION</scope>
</reference>
<dbReference type="InterPro" id="IPR019425">
    <property type="entry name" value="7TM_GPCR_serpentine_rcpt_Srt"/>
</dbReference>
<dbReference type="PANTHER" id="PTHR23021">
    <property type="entry name" value="SERPENTINE RECEPTOR, CLASS T"/>
    <property type="match status" value="1"/>
</dbReference>
<feature type="transmembrane region" description="Helical" evidence="2">
    <location>
        <begin position="208"/>
        <end position="227"/>
    </location>
</feature>
<dbReference type="PANTHER" id="PTHR23021:SF11">
    <property type="entry name" value="SERPENTINE RECEPTOR, CLASS T"/>
    <property type="match status" value="1"/>
</dbReference>
<dbReference type="Pfam" id="PF10321">
    <property type="entry name" value="7TM_GPCR_Srt"/>
    <property type="match status" value="1"/>
</dbReference>
<evidence type="ECO:0000313" key="3">
    <source>
        <dbReference type="Proteomes" id="UP000887575"/>
    </source>
</evidence>
<feature type="transmembrane region" description="Helical" evidence="2">
    <location>
        <begin position="152"/>
        <end position="170"/>
    </location>
</feature>
<protein>
    <submittedName>
        <fullName evidence="4">Uncharacterized protein</fullName>
    </submittedName>
</protein>
<accession>A0AAF3ELX9</accession>
<evidence type="ECO:0000313" key="4">
    <source>
        <dbReference type="WBParaSite" id="MBELARI_LOCUS15019"/>
    </source>
</evidence>
<dbReference type="Proteomes" id="UP000887575">
    <property type="component" value="Unassembled WGS sequence"/>
</dbReference>
<name>A0AAF3ELX9_9BILA</name>
<feature type="transmembrane region" description="Helical" evidence="2">
    <location>
        <begin position="239"/>
        <end position="262"/>
    </location>
</feature>
<sequence length="334" mass="38370">MASWMNENNGESRSRSRGYDSKMAEEMAKKCNREMNKRLRMIHADEGIDYGPDVDDKTLAERHAVAVKIRRLRVKAVLGAIRRSRWVERNVGFLSLDIQGHKRLLDGGRFGRDLWHGVWGFASVLYVVLALNRFVVIIGWVRVTHYVTRVPIYVWLFLAASWSFYTGILHKPLTYNSKAFLAFYIPFIEDPSIELGKYENRMHALNNVLFSVLICFFYSVISLILLVGTHRKQISKKEINALIQAVLITCPAMIGSLLYVYIQFTNKATKGWAILGQFMWQTITGTGAIIYLTLNQSVRDYYFHRSRVHGYQTTTSDSNQGKLQPAEQTGIQKC</sequence>
<dbReference type="SUPFAM" id="SSF81321">
    <property type="entry name" value="Family A G protein-coupled receptor-like"/>
    <property type="match status" value="1"/>
</dbReference>
<organism evidence="3 4">
    <name type="scientific">Mesorhabditis belari</name>
    <dbReference type="NCBI Taxonomy" id="2138241"/>
    <lineage>
        <taxon>Eukaryota</taxon>
        <taxon>Metazoa</taxon>
        <taxon>Ecdysozoa</taxon>
        <taxon>Nematoda</taxon>
        <taxon>Chromadorea</taxon>
        <taxon>Rhabditida</taxon>
        <taxon>Rhabditina</taxon>
        <taxon>Rhabditomorpha</taxon>
        <taxon>Rhabditoidea</taxon>
        <taxon>Rhabditidae</taxon>
        <taxon>Mesorhabditinae</taxon>
        <taxon>Mesorhabditis</taxon>
    </lineage>
</organism>
<dbReference type="WBParaSite" id="MBELARI_LOCUS15019">
    <property type="protein sequence ID" value="MBELARI_LOCUS15019"/>
    <property type="gene ID" value="MBELARI_LOCUS15019"/>
</dbReference>
<feature type="transmembrane region" description="Helical" evidence="2">
    <location>
        <begin position="118"/>
        <end position="140"/>
    </location>
</feature>